<gene>
    <name evidence="1" type="primary">TY3B-I_130</name>
    <name evidence="1" type="ORF">TNCT_236711</name>
</gene>
<dbReference type="Proteomes" id="UP000887116">
    <property type="component" value="Unassembled WGS sequence"/>
</dbReference>
<sequence length="145" mass="16606">MVRGWSFTLFTDHKPLVYAIRQKEDICTPRQLRHLDLIGQFTTSIWYLKGSENVVADALSRIRTSTINIPSVVDFNKMSREQQTHSQLQDILPCSCPISLGLQPLPVGQPPVTLHCDVSIDHICPFMPEILRREIFNNLYACIQE</sequence>
<reference evidence="1" key="1">
    <citation type="submission" date="2020-07" db="EMBL/GenBank/DDBJ databases">
        <title>Multicomponent nature underlies the extraordinary mechanical properties of spider dragline silk.</title>
        <authorList>
            <person name="Kono N."/>
            <person name="Nakamura H."/>
            <person name="Mori M."/>
            <person name="Yoshida Y."/>
            <person name="Ohtoshi R."/>
            <person name="Malay A.D."/>
            <person name="Moran D.A.P."/>
            <person name="Tomita M."/>
            <person name="Numata K."/>
            <person name="Arakawa K."/>
        </authorList>
    </citation>
    <scope>NUCLEOTIDE SEQUENCE</scope>
</reference>
<evidence type="ECO:0000313" key="2">
    <source>
        <dbReference type="Proteomes" id="UP000887116"/>
    </source>
</evidence>
<proteinExistence type="predicted"/>
<organism evidence="1 2">
    <name type="scientific">Trichonephila clavata</name>
    <name type="common">Joro spider</name>
    <name type="synonym">Nephila clavata</name>
    <dbReference type="NCBI Taxonomy" id="2740835"/>
    <lineage>
        <taxon>Eukaryota</taxon>
        <taxon>Metazoa</taxon>
        <taxon>Ecdysozoa</taxon>
        <taxon>Arthropoda</taxon>
        <taxon>Chelicerata</taxon>
        <taxon>Arachnida</taxon>
        <taxon>Araneae</taxon>
        <taxon>Araneomorphae</taxon>
        <taxon>Entelegynae</taxon>
        <taxon>Araneoidea</taxon>
        <taxon>Nephilidae</taxon>
        <taxon>Trichonephila</taxon>
    </lineage>
</organism>
<dbReference type="AlphaFoldDB" id="A0A8X6I219"/>
<name>A0A8X6I219_TRICU</name>
<dbReference type="EMBL" id="BMAO01009907">
    <property type="protein sequence ID" value="GFR33989.1"/>
    <property type="molecule type" value="Genomic_DNA"/>
</dbReference>
<accession>A0A8X6I219</accession>
<dbReference type="OrthoDB" id="6434230at2759"/>
<evidence type="ECO:0000313" key="1">
    <source>
        <dbReference type="EMBL" id="GFR33989.1"/>
    </source>
</evidence>
<protein>
    <submittedName>
        <fullName evidence="1">Transposon Ty3-I Gag-Pol polyprotein</fullName>
    </submittedName>
</protein>
<keyword evidence="2" id="KW-1185">Reference proteome</keyword>
<comment type="caution">
    <text evidence="1">The sequence shown here is derived from an EMBL/GenBank/DDBJ whole genome shotgun (WGS) entry which is preliminary data.</text>
</comment>